<organism evidence="1 2">
    <name type="scientific">Lacticaseibacillus paracasei N1115</name>
    <dbReference type="NCBI Taxonomy" id="1446494"/>
    <lineage>
        <taxon>Bacteria</taxon>
        <taxon>Bacillati</taxon>
        <taxon>Bacillota</taxon>
        <taxon>Bacilli</taxon>
        <taxon>Lactobacillales</taxon>
        <taxon>Lactobacillaceae</taxon>
        <taxon>Lacticaseibacillus</taxon>
    </lineage>
</organism>
<dbReference type="KEGG" id="lpq:AF91_11090"/>
<proteinExistence type="predicted"/>
<reference evidence="1 2" key="1">
    <citation type="journal article" date="2014" name="Genome Announc.">
        <title>Whole Genome Sequence of the Probiotic Strain Lactobacillus paracasei N1115, Isolated from Traditional Chinese Fermented Milk.</title>
        <authorList>
            <person name="Wang S."/>
            <person name="Zhu H."/>
            <person name="He F."/>
            <person name="Luo Y."/>
            <person name="Kang Z."/>
            <person name="Lu C."/>
            <person name="Feng L."/>
            <person name="Lu X."/>
            <person name="Xue Y."/>
            <person name="Wang H."/>
        </authorList>
    </citation>
    <scope>NUCLEOTIDE SEQUENCE [LARGE SCALE GENOMIC DNA]</scope>
    <source>
        <strain evidence="1 2">N1115</strain>
    </source>
</reference>
<name>A0A806LHJ4_LACPA</name>
<dbReference type="EMBL" id="CP007122">
    <property type="protein sequence ID" value="AHJ33682.1"/>
    <property type="molecule type" value="Genomic_DNA"/>
</dbReference>
<accession>A0A806LHJ4</accession>
<dbReference type="Proteomes" id="UP000019441">
    <property type="component" value="Chromosome"/>
</dbReference>
<gene>
    <name evidence="1" type="ORF">AF91_11090</name>
</gene>
<evidence type="ECO:0000313" key="1">
    <source>
        <dbReference type="EMBL" id="AHJ33682.1"/>
    </source>
</evidence>
<protein>
    <submittedName>
        <fullName evidence="1">Transcriptional regulator</fullName>
    </submittedName>
</protein>
<sequence length="143" mass="16220">MMELLSISDEKDREAVEDILNKYRAERGFIKAPVNPKITSAWGDGTSASTVQRPLYAQQRLERQASARKFCDWCDNCIASMPKQSHQRLLRVRYCDGPETDTPDGDAMNILDISSATYTRRKKNALLAAAWYFGVTPRKSSEQ</sequence>
<dbReference type="AlphaFoldDB" id="A0A806LHJ4"/>
<evidence type="ECO:0000313" key="2">
    <source>
        <dbReference type="Proteomes" id="UP000019441"/>
    </source>
</evidence>